<keyword evidence="7" id="KW-1185">Reference proteome</keyword>
<dbReference type="SUPFAM" id="SSF110849">
    <property type="entry name" value="ParB/Sulfiredoxin"/>
    <property type="match status" value="1"/>
</dbReference>
<feature type="domain" description="ParB-like N-terminal" evidence="5">
    <location>
        <begin position="340"/>
        <end position="438"/>
    </location>
</feature>
<sequence>MAAHLGLGKGLGALFPNLEPDKKKKPVTAANKPADAAQQGEQGVAGLQGANSVIAGVNSGALGGAVHGANGGADSAVVGQAPLVAQVSPAPLNARRAHPVLNPGISDVNTSSLPTGPGMAPTAPMYAFTADVNENAPAQQAAKPSAPAQAAAENAAAQGGAEASAAQPSATSEPSTPAKPAKRVNKVKANLAEQKKAAGSSTGSARKSARRKHLPSWDEISRRPSDIFFGDDSLDLTPKAAQAEQAKTVATPTAAADNAQPEVVEKAEATSQVGKANAEVAANVTGAVTEAAAEQEKSNKVAEAAPAETAEAAAENGNNADNGQAADDEALRPIPHARYEEVPAESVVPNPKQPRTIFDEKDLEQLSGSIQQVGVLEPIVVREISEDDPRYQDGARFELIMGERRLRASKLAGLQRVPAIVRTTSDVEMLREALLENLQRVQLNPLEEAAAYQQMMEDFGLTQEKLAQAVSKSRPQIANTLRLLQLPPNVQKRVAAGVLTAGHARALLSLKDPATMEKLAQKIVKEGLSVRSTEELVTLAALDADPSKQDHIRSRAFFWKQSGWPTRLENHFDTKVTMRGTENKGRIEITFSSKEELDRITSMLMSTKSEAGDGWV</sequence>
<name>A0A261F8A2_9BIFI</name>
<proteinExistence type="inferred from homology"/>
<dbReference type="AlphaFoldDB" id="A0A261F8A2"/>
<dbReference type="GO" id="GO:0007059">
    <property type="term" value="P:chromosome segregation"/>
    <property type="evidence" value="ECO:0007669"/>
    <property type="project" value="UniProtKB-KW"/>
</dbReference>
<evidence type="ECO:0000259" key="5">
    <source>
        <dbReference type="SMART" id="SM00470"/>
    </source>
</evidence>
<keyword evidence="3" id="KW-0238">DNA-binding</keyword>
<evidence type="ECO:0000256" key="1">
    <source>
        <dbReference type="ARBA" id="ARBA00006295"/>
    </source>
</evidence>
<evidence type="ECO:0000313" key="6">
    <source>
        <dbReference type="EMBL" id="OZG55116.1"/>
    </source>
</evidence>
<dbReference type="SMART" id="SM00470">
    <property type="entry name" value="ParB"/>
    <property type="match status" value="1"/>
</dbReference>
<evidence type="ECO:0000256" key="3">
    <source>
        <dbReference type="ARBA" id="ARBA00023125"/>
    </source>
</evidence>
<dbReference type="InterPro" id="IPR036086">
    <property type="entry name" value="ParB/Sulfiredoxin_sf"/>
</dbReference>
<gene>
    <name evidence="6" type="ORF">AEAE_1238</name>
</gene>
<dbReference type="InterPro" id="IPR004437">
    <property type="entry name" value="ParB/RepB/Spo0J"/>
</dbReference>
<accession>A0A261F8A2</accession>
<keyword evidence="2" id="KW-0159">Chromosome partition</keyword>
<dbReference type="PANTHER" id="PTHR33375">
    <property type="entry name" value="CHROMOSOME-PARTITIONING PROTEIN PARB-RELATED"/>
    <property type="match status" value="1"/>
</dbReference>
<feature type="compositionally biased region" description="Basic and acidic residues" evidence="4">
    <location>
        <begin position="215"/>
        <end position="225"/>
    </location>
</feature>
<dbReference type="Proteomes" id="UP000228976">
    <property type="component" value="Unassembled WGS sequence"/>
</dbReference>
<dbReference type="Pfam" id="PF17762">
    <property type="entry name" value="HTH_ParB"/>
    <property type="match status" value="1"/>
</dbReference>
<dbReference type="Pfam" id="PF02195">
    <property type="entry name" value="ParB_N"/>
    <property type="match status" value="1"/>
</dbReference>
<dbReference type="FunFam" id="3.90.1530.30:FF:000001">
    <property type="entry name" value="Chromosome partitioning protein ParB"/>
    <property type="match status" value="1"/>
</dbReference>
<evidence type="ECO:0000313" key="7">
    <source>
        <dbReference type="Proteomes" id="UP000228976"/>
    </source>
</evidence>
<dbReference type="NCBIfam" id="TIGR00180">
    <property type="entry name" value="parB_part"/>
    <property type="match status" value="1"/>
</dbReference>
<protein>
    <submittedName>
        <fullName evidence="6">Chromosome partitioning protein ParB</fullName>
    </submittedName>
</protein>
<dbReference type="EMBL" id="MWWU01000005">
    <property type="protein sequence ID" value="OZG55116.1"/>
    <property type="molecule type" value="Genomic_DNA"/>
</dbReference>
<dbReference type="Gene3D" id="3.90.1530.30">
    <property type="match status" value="1"/>
</dbReference>
<dbReference type="PANTHER" id="PTHR33375:SF1">
    <property type="entry name" value="CHROMOSOME-PARTITIONING PROTEIN PARB-RELATED"/>
    <property type="match status" value="1"/>
</dbReference>
<dbReference type="CDD" id="cd16393">
    <property type="entry name" value="SPO0J_N"/>
    <property type="match status" value="1"/>
</dbReference>
<dbReference type="FunFam" id="1.10.10.2830:FF:000001">
    <property type="entry name" value="Chromosome partitioning protein ParB"/>
    <property type="match status" value="1"/>
</dbReference>
<comment type="caution">
    <text evidence="6">The sequence shown here is derived from an EMBL/GenBank/DDBJ whole genome shotgun (WGS) entry which is preliminary data.</text>
</comment>
<comment type="similarity">
    <text evidence="1">Belongs to the ParB family.</text>
</comment>
<feature type="compositionally biased region" description="Low complexity" evidence="4">
    <location>
        <begin position="302"/>
        <end position="325"/>
    </location>
</feature>
<dbReference type="InterPro" id="IPR050336">
    <property type="entry name" value="Chromosome_partition/occlusion"/>
</dbReference>
<evidence type="ECO:0000256" key="4">
    <source>
        <dbReference type="SAM" id="MobiDB-lite"/>
    </source>
</evidence>
<feature type="compositionally biased region" description="Low complexity" evidence="4">
    <location>
        <begin position="136"/>
        <end position="179"/>
    </location>
</feature>
<evidence type="ECO:0000256" key="2">
    <source>
        <dbReference type="ARBA" id="ARBA00022829"/>
    </source>
</evidence>
<reference evidence="6 7" key="1">
    <citation type="journal article" date="2017" name="BMC Genomics">
        <title>Comparative genomic and phylogenomic analyses of the Bifidobacteriaceae family.</title>
        <authorList>
            <person name="Lugli G.A."/>
            <person name="Milani C."/>
            <person name="Turroni F."/>
            <person name="Duranti S."/>
            <person name="Mancabelli L."/>
            <person name="Mangifesta M."/>
            <person name="Ferrario C."/>
            <person name="Modesto M."/>
            <person name="Mattarelli P."/>
            <person name="Jiri K."/>
            <person name="van Sinderen D."/>
            <person name="Ventura M."/>
        </authorList>
    </citation>
    <scope>NUCLEOTIDE SEQUENCE [LARGE SCALE GENOMIC DNA]</scope>
    <source>
        <strain evidence="6 7">LMG 21773</strain>
    </source>
</reference>
<feature type="region of interest" description="Disordered" evidence="4">
    <location>
        <begin position="291"/>
        <end position="326"/>
    </location>
</feature>
<dbReference type="InterPro" id="IPR041468">
    <property type="entry name" value="HTH_ParB/Spo0J"/>
</dbReference>
<feature type="region of interest" description="Disordered" evidence="4">
    <location>
        <begin position="136"/>
        <end position="225"/>
    </location>
</feature>
<dbReference type="GO" id="GO:0003677">
    <property type="term" value="F:DNA binding"/>
    <property type="evidence" value="ECO:0007669"/>
    <property type="project" value="UniProtKB-KW"/>
</dbReference>
<dbReference type="Gene3D" id="1.10.10.2830">
    <property type="match status" value="1"/>
</dbReference>
<dbReference type="SUPFAM" id="SSF109709">
    <property type="entry name" value="KorB DNA-binding domain-like"/>
    <property type="match status" value="1"/>
</dbReference>
<dbReference type="InterPro" id="IPR003115">
    <property type="entry name" value="ParB_N"/>
</dbReference>
<organism evidence="6 7">
    <name type="scientific">Aeriscardovia aeriphila</name>
    <dbReference type="NCBI Taxonomy" id="218139"/>
    <lineage>
        <taxon>Bacteria</taxon>
        <taxon>Bacillati</taxon>
        <taxon>Actinomycetota</taxon>
        <taxon>Actinomycetes</taxon>
        <taxon>Bifidobacteriales</taxon>
        <taxon>Bifidobacteriaceae</taxon>
        <taxon>Aeriscardovia</taxon>
    </lineage>
</organism>
<feature type="region of interest" description="Disordered" evidence="4">
    <location>
        <begin position="14"/>
        <end position="44"/>
    </location>
</feature>
<dbReference type="GO" id="GO:0005694">
    <property type="term" value="C:chromosome"/>
    <property type="evidence" value="ECO:0007669"/>
    <property type="project" value="TreeGrafter"/>
</dbReference>
<dbReference type="GO" id="GO:0045881">
    <property type="term" value="P:positive regulation of sporulation resulting in formation of a cellular spore"/>
    <property type="evidence" value="ECO:0007669"/>
    <property type="project" value="TreeGrafter"/>
</dbReference>